<name>A0AAV7PAK2_PLEWA</name>
<gene>
    <name evidence="1" type="ORF">NDU88_002927</name>
</gene>
<evidence type="ECO:0000313" key="2">
    <source>
        <dbReference type="Proteomes" id="UP001066276"/>
    </source>
</evidence>
<sequence>MALRCSMVSQLAKPLKRQLFFFEALQDSHLTTSTQEPQPMDLTIPTESPEQDATMERILKEITALGRRLEWMVSTISALAAETNSNHLDIASFQCRVSVLEHHITAVEDHLDTITERDQKLLFLRSKLIDLKNRSCRDNVSFFGFLEHIERSTIQAFT</sequence>
<proteinExistence type="predicted"/>
<reference evidence="1" key="1">
    <citation type="journal article" date="2022" name="bioRxiv">
        <title>Sequencing and chromosome-scale assembly of the giantPleurodeles waltlgenome.</title>
        <authorList>
            <person name="Brown T."/>
            <person name="Elewa A."/>
            <person name="Iarovenko S."/>
            <person name="Subramanian E."/>
            <person name="Araus A.J."/>
            <person name="Petzold A."/>
            <person name="Susuki M."/>
            <person name="Suzuki K.-i.T."/>
            <person name="Hayashi T."/>
            <person name="Toyoda A."/>
            <person name="Oliveira C."/>
            <person name="Osipova E."/>
            <person name="Leigh N.D."/>
            <person name="Simon A."/>
            <person name="Yun M.H."/>
        </authorList>
    </citation>
    <scope>NUCLEOTIDE SEQUENCE</scope>
    <source>
        <strain evidence="1">20211129_DDA</strain>
        <tissue evidence="1">Liver</tissue>
    </source>
</reference>
<dbReference type="EMBL" id="JANPWB010000011">
    <property type="protein sequence ID" value="KAJ1124466.1"/>
    <property type="molecule type" value="Genomic_DNA"/>
</dbReference>
<comment type="caution">
    <text evidence="1">The sequence shown here is derived from an EMBL/GenBank/DDBJ whole genome shotgun (WGS) entry which is preliminary data.</text>
</comment>
<accession>A0AAV7PAK2</accession>
<dbReference type="AlphaFoldDB" id="A0AAV7PAK2"/>
<evidence type="ECO:0000313" key="1">
    <source>
        <dbReference type="EMBL" id="KAJ1124466.1"/>
    </source>
</evidence>
<protein>
    <submittedName>
        <fullName evidence="1">Uncharacterized protein</fullName>
    </submittedName>
</protein>
<dbReference type="Proteomes" id="UP001066276">
    <property type="component" value="Chromosome 7"/>
</dbReference>
<organism evidence="1 2">
    <name type="scientific">Pleurodeles waltl</name>
    <name type="common">Iberian ribbed newt</name>
    <dbReference type="NCBI Taxonomy" id="8319"/>
    <lineage>
        <taxon>Eukaryota</taxon>
        <taxon>Metazoa</taxon>
        <taxon>Chordata</taxon>
        <taxon>Craniata</taxon>
        <taxon>Vertebrata</taxon>
        <taxon>Euteleostomi</taxon>
        <taxon>Amphibia</taxon>
        <taxon>Batrachia</taxon>
        <taxon>Caudata</taxon>
        <taxon>Salamandroidea</taxon>
        <taxon>Salamandridae</taxon>
        <taxon>Pleurodelinae</taxon>
        <taxon>Pleurodeles</taxon>
    </lineage>
</organism>
<keyword evidence="2" id="KW-1185">Reference proteome</keyword>